<evidence type="ECO:0000256" key="5">
    <source>
        <dbReference type="ARBA" id="ARBA00014520"/>
    </source>
</evidence>
<sequence length="559" mass="61297">MIPGTAGSGNGAFQKLTSNANRRLTVAGSTRSRNTGAPTSNTALAEELEKTEQSITLALQEIDKNFAQANRIISESILPSIEKYSQESRRLWDNAGFWKDFLESSAEVTLSTYEEIAAPMGSLSIDKESIYDTTNMTMPGEQEYDPDNEDEYLRQHGHGHGQLYGPETGLQGLNRDRAYENQQQQQYSPDNFRRSRGRFLDDDITPANQSTPLKLGSPVGSQRKIKRSPSRIPVLTDPEKSPHRSPLRLNDQTTLAPPTGMGHTQNTRNAAYDNSMDDSSFNIEKPVTRLMSPGRIPQSVLRTPKAGSNSQKPFPTGAANSVLRHQVLNRNWRIQATPKPSKTQQSGVSDVRRSSFLQHLLDEDSSMSDIVAPPKLQSELFSPAPSSLKSASGLTPEPKPSTNIFNDPTTTRNTNNPTTTATTTAASNTYYTSSASTKQHQPTRTETNDAFSKPPSTPANRKLPTFYDETDSDIDHIMDGISPPVTRQFTTAAGTTGQFVKTPARQAVRTIVNDILRTVGGADDSSSMMSQESFLNDHSFTAHGNNDSDSDSDAMDFSL</sequence>
<evidence type="ECO:0000256" key="16">
    <source>
        <dbReference type="ARBA" id="ARBA00023328"/>
    </source>
</evidence>
<comment type="subcellular location">
    <subcellularLocation>
        <location evidence="3">Chromosome</location>
        <location evidence="3">Centromere</location>
        <location evidence="3">Kinetochore</location>
    </subcellularLocation>
    <subcellularLocation>
        <location evidence="2">Cytoplasm</location>
        <location evidence="2">Cytoskeleton</location>
        <location evidence="2">Spindle</location>
    </subcellularLocation>
    <subcellularLocation>
        <location evidence="1">Nucleus</location>
    </subcellularLocation>
</comment>
<dbReference type="Proteomes" id="UP000189580">
    <property type="component" value="Chromosome a"/>
</dbReference>
<evidence type="ECO:0000256" key="11">
    <source>
        <dbReference type="ARBA" id="ARBA00022829"/>
    </source>
</evidence>
<evidence type="ECO:0000256" key="10">
    <source>
        <dbReference type="ARBA" id="ARBA00022776"/>
    </source>
</evidence>
<evidence type="ECO:0000256" key="17">
    <source>
        <dbReference type="ARBA" id="ARBA00029735"/>
    </source>
</evidence>
<evidence type="ECO:0000256" key="3">
    <source>
        <dbReference type="ARBA" id="ARBA00004629"/>
    </source>
</evidence>
<dbReference type="GO" id="GO:0051301">
    <property type="term" value="P:cell division"/>
    <property type="evidence" value="ECO:0007669"/>
    <property type="project" value="UniProtKB-KW"/>
</dbReference>
<proteinExistence type="inferred from homology"/>
<evidence type="ECO:0000256" key="4">
    <source>
        <dbReference type="ARBA" id="ARBA00010731"/>
    </source>
</evidence>
<dbReference type="PANTHER" id="PTHR28200:SF1">
    <property type="entry name" value="DASH COMPLEX SUBUNIT ASK1"/>
    <property type="match status" value="1"/>
</dbReference>
<evidence type="ECO:0000256" key="15">
    <source>
        <dbReference type="ARBA" id="ARBA00023306"/>
    </source>
</evidence>
<evidence type="ECO:0000313" key="20">
    <source>
        <dbReference type="Proteomes" id="UP000189580"/>
    </source>
</evidence>
<feature type="region of interest" description="Disordered" evidence="18">
    <location>
        <begin position="139"/>
        <end position="278"/>
    </location>
</feature>
<feature type="compositionally biased region" description="Polar residues" evidence="18">
    <location>
        <begin position="384"/>
        <end position="393"/>
    </location>
</feature>
<feature type="compositionally biased region" description="Polar residues" evidence="18">
    <location>
        <begin position="250"/>
        <end position="269"/>
    </location>
</feature>
<keyword evidence="12" id="KW-0995">Kinetochore</keyword>
<keyword evidence="9" id="KW-0493">Microtubule</keyword>
<keyword evidence="15" id="KW-0131">Cell cycle</keyword>
<keyword evidence="16" id="KW-0137">Centromere</keyword>
<dbReference type="GeneID" id="30032812"/>
<feature type="compositionally biased region" description="Polar residues" evidence="18">
    <location>
        <begin position="180"/>
        <end position="189"/>
    </location>
</feature>
<evidence type="ECO:0000256" key="14">
    <source>
        <dbReference type="ARBA" id="ARBA00023242"/>
    </source>
</evidence>
<evidence type="ECO:0000256" key="7">
    <source>
        <dbReference type="ARBA" id="ARBA00022490"/>
    </source>
</evidence>
<evidence type="ECO:0000256" key="18">
    <source>
        <dbReference type="SAM" id="MobiDB-lite"/>
    </source>
</evidence>
<protein>
    <recommendedName>
        <fullName evidence="5">DASH complex subunit ASK1</fullName>
    </recommendedName>
    <alternativeName>
        <fullName evidence="17">Outer kinetochore protein ASK1</fullName>
    </alternativeName>
</protein>
<evidence type="ECO:0000256" key="2">
    <source>
        <dbReference type="ARBA" id="ARBA00004186"/>
    </source>
</evidence>
<feature type="compositionally biased region" description="Low complexity" evidence="18">
    <location>
        <begin position="408"/>
        <end position="437"/>
    </location>
</feature>
<evidence type="ECO:0000256" key="9">
    <source>
        <dbReference type="ARBA" id="ARBA00022701"/>
    </source>
</evidence>
<keyword evidence="7" id="KW-0963">Cytoplasm</keyword>
<feature type="region of interest" description="Disordered" evidence="18">
    <location>
        <begin position="538"/>
        <end position="559"/>
    </location>
</feature>
<keyword evidence="10" id="KW-0498">Mitosis</keyword>
<evidence type="ECO:0000313" key="19">
    <source>
        <dbReference type="EMBL" id="ANB12782.1"/>
    </source>
</evidence>
<keyword evidence="20" id="KW-1185">Reference proteome</keyword>
<keyword evidence="6" id="KW-0158">Chromosome</keyword>
<dbReference type="GO" id="GO:0072686">
    <property type="term" value="C:mitotic spindle"/>
    <property type="evidence" value="ECO:0007669"/>
    <property type="project" value="InterPro"/>
</dbReference>
<feature type="compositionally biased region" description="Polar residues" evidence="18">
    <location>
        <begin position="438"/>
        <end position="450"/>
    </location>
</feature>
<dbReference type="RefSeq" id="XP_018735259.1">
    <property type="nucleotide sequence ID" value="XM_018877903.1"/>
</dbReference>
<dbReference type="PANTHER" id="PTHR28200">
    <property type="entry name" value="DASH COMPLEX SUBUNIT ASK1"/>
    <property type="match status" value="1"/>
</dbReference>
<gene>
    <name evidence="19" type="ORF">AWJ20_1052</name>
</gene>
<organism evidence="19 20">
    <name type="scientific">Sugiyamaella lignohabitans</name>
    <dbReference type="NCBI Taxonomy" id="796027"/>
    <lineage>
        <taxon>Eukaryota</taxon>
        <taxon>Fungi</taxon>
        <taxon>Dikarya</taxon>
        <taxon>Ascomycota</taxon>
        <taxon>Saccharomycotina</taxon>
        <taxon>Dipodascomycetes</taxon>
        <taxon>Dipodascales</taxon>
        <taxon>Trichomonascaceae</taxon>
        <taxon>Sugiyamaella</taxon>
    </lineage>
</organism>
<dbReference type="Pfam" id="PF08655">
    <property type="entry name" value="DASH_Ask1"/>
    <property type="match status" value="1"/>
</dbReference>
<dbReference type="GO" id="GO:0042729">
    <property type="term" value="C:DASH complex"/>
    <property type="evidence" value="ECO:0007669"/>
    <property type="project" value="InterPro"/>
</dbReference>
<evidence type="ECO:0000256" key="1">
    <source>
        <dbReference type="ARBA" id="ARBA00004123"/>
    </source>
</evidence>
<dbReference type="OrthoDB" id="5573898at2759"/>
<dbReference type="GO" id="GO:0008608">
    <property type="term" value="P:attachment of spindle microtubules to kinetochore"/>
    <property type="evidence" value="ECO:0007669"/>
    <property type="project" value="InterPro"/>
</dbReference>
<evidence type="ECO:0000256" key="13">
    <source>
        <dbReference type="ARBA" id="ARBA00023212"/>
    </source>
</evidence>
<keyword evidence="11" id="KW-0159">Chromosome partition</keyword>
<dbReference type="GO" id="GO:0005874">
    <property type="term" value="C:microtubule"/>
    <property type="evidence" value="ECO:0007669"/>
    <property type="project" value="UniProtKB-KW"/>
</dbReference>
<feature type="region of interest" description="Disordered" evidence="18">
    <location>
        <begin position="381"/>
        <end position="467"/>
    </location>
</feature>
<dbReference type="AlphaFoldDB" id="A0A167DD67"/>
<dbReference type="GO" id="GO:0044732">
    <property type="term" value="C:mitotic spindle pole body"/>
    <property type="evidence" value="ECO:0007669"/>
    <property type="project" value="TreeGrafter"/>
</dbReference>
<accession>A0A167DD67</accession>
<evidence type="ECO:0000256" key="12">
    <source>
        <dbReference type="ARBA" id="ARBA00022838"/>
    </source>
</evidence>
<keyword evidence="13" id="KW-0206">Cytoskeleton</keyword>
<evidence type="ECO:0000256" key="6">
    <source>
        <dbReference type="ARBA" id="ARBA00022454"/>
    </source>
</evidence>
<feature type="compositionally biased region" description="Polar residues" evidence="18">
    <location>
        <begin position="328"/>
        <end position="348"/>
    </location>
</feature>
<dbReference type="EMBL" id="CP014501">
    <property type="protein sequence ID" value="ANB12782.1"/>
    <property type="molecule type" value="Genomic_DNA"/>
</dbReference>
<evidence type="ECO:0000256" key="8">
    <source>
        <dbReference type="ARBA" id="ARBA00022618"/>
    </source>
</evidence>
<reference evidence="19 20" key="1">
    <citation type="submission" date="2016-02" db="EMBL/GenBank/DDBJ databases">
        <title>Complete genome sequence and transcriptome regulation of the pentose utilising yeast Sugiyamaella lignohabitans.</title>
        <authorList>
            <person name="Bellasio M."/>
            <person name="Peymann A."/>
            <person name="Valli M."/>
            <person name="Sipitzky M."/>
            <person name="Graf A."/>
            <person name="Sauer M."/>
            <person name="Marx H."/>
            <person name="Mattanovich D."/>
        </authorList>
    </citation>
    <scope>NUCLEOTIDE SEQUENCE [LARGE SCALE GENOMIC DNA]</scope>
    <source>
        <strain evidence="19 20">CBS 10342</strain>
    </source>
</reference>
<comment type="similarity">
    <text evidence="4">Belongs to the DASH complex ASK1 family.</text>
</comment>
<feature type="compositionally biased region" description="Acidic residues" evidence="18">
    <location>
        <begin position="548"/>
        <end position="559"/>
    </location>
</feature>
<feature type="region of interest" description="Disordered" evidence="18">
    <location>
        <begin position="300"/>
        <end position="351"/>
    </location>
</feature>
<name>A0A167DD67_9ASCO</name>
<dbReference type="KEGG" id="slb:AWJ20_1052"/>
<keyword evidence="14" id="KW-0539">Nucleus</keyword>
<dbReference type="InterPro" id="IPR013964">
    <property type="entry name" value="DASH_Ask1"/>
</dbReference>
<keyword evidence="8" id="KW-0132">Cell division</keyword>